<feature type="compositionally biased region" description="Polar residues" evidence="8">
    <location>
        <begin position="457"/>
        <end position="467"/>
    </location>
</feature>
<dbReference type="InterPro" id="IPR009081">
    <property type="entry name" value="PP-bd_ACP"/>
</dbReference>
<dbReference type="InterPro" id="IPR013154">
    <property type="entry name" value="ADH-like_N"/>
</dbReference>
<dbReference type="Gene3D" id="3.10.129.110">
    <property type="entry name" value="Polyketide synthase dehydratase"/>
    <property type="match status" value="1"/>
</dbReference>
<dbReference type="CDD" id="cd02440">
    <property type="entry name" value="AdoMet_MTases"/>
    <property type="match status" value="1"/>
</dbReference>
<dbReference type="InterPro" id="IPR013968">
    <property type="entry name" value="PKS_KR"/>
</dbReference>
<dbReference type="InterPro" id="IPR049552">
    <property type="entry name" value="PKS_DH_N"/>
</dbReference>
<feature type="region of interest" description="Disordered" evidence="8">
    <location>
        <begin position="284"/>
        <end position="303"/>
    </location>
</feature>
<dbReference type="InterPro" id="IPR020843">
    <property type="entry name" value="ER"/>
</dbReference>
<dbReference type="SUPFAM" id="SSF50129">
    <property type="entry name" value="GroES-like"/>
    <property type="match status" value="1"/>
</dbReference>
<dbReference type="Pfam" id="PF14765">
    <property type="entry name" value="PS-DH"/>
    <property type="match status" value="1"/>
</dbReference>
<dbReference type="PROSITE" id="PS00606">
    <property type="entry name" value="KS3_1"/>
    <property type="match status" value="1"/>
</dbReference>
<dbReference type="InterPro" id="IPR016035">
    <property type="entry name" value="Acyl_Trfase/lysoPLipase"/>
</dbReference>
<dbReference type="PROSITE" id="PS50075">
    <property type="entry name" value="CARRIER"/>
    <property type="match status" value="1"/>
</dbReference>
<proteinExistence type="predicted"/>
<dbReference type="Gene3D" id="3.40.50.720">
    <property type="entry name" value="NAD(P)-binding Rossmann-like Domain"/>
    <property type="match status" value="1"/>
</dbReference>
<dbReference type="Gene3D" id="3.40.50.150">
    <property type="entry name" value="Vaccinia Virus protein VP39"/>
    <property type="match status" value="1"/>
</dbReference>
<dbReference type="PROSITE" id="PS52004">
    <property type="entry name" value="KS3_2"/>
    <property type="match status" value="1"/>
</dbReference>
<evidence type="ECO:0000256" key="8">
    <source>
        <dbReference type="SAM" id="MobiDB-lite"/>
    </source>
</evidence>
<keyword evidence="2" id="KW-0597">Phosphoprotein</keyword>
<dbReference type="GO" id="GO:1901336">
    <property type="term" value="P:lactone biosynthetic process"/>
    <property type="evidence" value="ECO:0007669"/>
    <property type="project" value="UniProtKB-ARBA"/>
</dbReference>
<protein>
    <submittedName>
        <fullName evidence="12">Reducing type I polyketide synthase</fullName>
    </submittedName>
</protein>
<dbReference type="InterPro" id="IPR049551">
    <property type="entry name" value="PKS_DH_C"/>
</dbReference>
<dbReference type="FunFam" id="3.40.50.720:FF:000209">
    <property type="entry name" value="Polyketide synthase Pks12"/>
    <property type="match status" value="1"/>
</dbReference>
<dbReference type="InterPro" id="IPR020841">
    <property type="entry name" value="PKS_Beta-ketoAc_synthase_dom"/>
</dbReference>
<keyword evidence="1" id="KW-0596">Phosphopantetheine</keyword>
<dbReference type="PANTHER" id="PTHR43775">
    <property type="entry name" value="FATTY ACID SYNTHASE"/>
    <property type="match status" value="1"/>
</dbReference>
<keyword evidence="3" id="KW-0808">Transferase</keyword>
<feature type="domain" description="Carrier" evidence="9">
    <location>
        <begin position="2499"/>
        <end position="2576"/>
    </location>
</feature>
<dbReference type="Pfam" id="PF08240">
    <property type="entry name" value="ADH_N"/>
    <property type="match status" value="1"/>
</dbReference>
<dbReference type="SUPFAM" id="SSF53901">
    <property type="entry name" value="Thiolase-like"/>
    <property type="match status" value="1"/>
</dbReference>
<dbReference type="Pfam" id="PF23297">
    <property type="entry name" value="ACP_SdgA_C"/>
    <property type="match status" value="1"/>
</dbReference>
<gene>
    <name evidence="12" type="ORF">CC80DRAFT_425343</name>
</gene>
<dbReference type="Pfam" id="PF00698">
    <property type="entry name" value="Acyl_transf_1"/>
    <property type="match status" value="1"/>
</dbReference>
<name>A0A6A5TGK4_9PLEO</name>
<organism evidence="12 13">
    <name type="scientific">Byssothecium circinans</name>
    <dbReference type="NCBI Taxonomy" id="147558"/>
    <lineage>
        <taxon>Eukaryota</taxon>
        <taxon>Fungi</taxon>
        <taxon>Dikarya</taxon>
        <taxon>Ascomycota</taxon>
        <taxon>Pezizomycotina</taxon>
        <taxon>Dothideomycetes</taxon>
        <taxon>Pleosporomycetidae</taxon>
        <taxon>Pleosporales</taxon>
        <taxon>Massarineae</taxon>
        <taxon>Massarinaceae</taxon>
        <taxon>Byssothecium</taxon>
    </lineage>
</organism>
<dbReference type="PROSITE" id="PS52019">
    <property type="entry name" value="PKS_MFAS_DH"/>
    <property type="match status" value="1"/>
</dbReference>
<dbReference type="SUPFAM" id="SSF52151">
    <property type="entry name" value="FabD/lysophospholipase-like"/>
    <property type="match status" value="1"/>
</dbReference>
<dbReference type="InterPro" id="IPR020806">
    <property type="entry name" value="PKS_PP-bd"/>
</dbReference>
<evidence type="ECO:0000256" key="2">
    <source>
        <dbReference type="ARBA" id="ARBA00022553"/>
    </source>
</evidence>
<dbReference type="GO" id="GO:0006633">
    <property type="term" value="P:fatty acid biosynthetic process"/>
    <property type="evidence" value="ECO:0007669"/>
    <property type="project" value="InterPro"/>
</dbReference>
<dbReference type="Gene3D" id="3.40.366.10">
    <property type="entry name" value="Malonyl-Coenzyme A Acyl Carrier Protein, domain 2"/>
    <property type="match status" value="1"/>
</dbReference>
<sequence length="2585" mass="283287">MRSDNIQGLRHERIPDGGVLEPIAIIGLSFRFPQGATDDESFWNILNNRICTSTDFPKDRINVDAFYNPNPKKQNTIRTKKAHFLKDDVRNFDAPFFGFSPLEAAGLDPQQRGLLETTYHAIENAGIRPQDLAGSNTSVHVGSFCNDYYTFVLRDTQRIPMYNATGCSQSLLSNRLSWAFDLRGTSLSIDTACSSGLVALDLSCREIWSGRSSMAICAASNVIFSPEMNITLSNMNFLSPDGKCYSFDHRASGYARGEGFAVLVLKPVSQAIADGDNIRALIRSTSSNQDGHTPGGITQPSKDQQMKLIRETYEKAHLDMSETRFFEAHGTGTAVGDPTEARAIGESFGHFRSKEDPLFVGAVKSNLGHLEGASGLAGVIKTVLALEKGVVPPNTNFETLNPNIDDEYFNLRFPSASVPWPETDTGLRRASVNSFGYGGTNAHVVLDDAQSYLRPRSSGSSGCTTPSYRPDPTLLHPEGPVSHVDLQARKDSAHSLPSQLEQSEVPSPTLLILSAADEEGVKRQVQSHGQLLEEQRANACSSFLNDYCYTVATRRNTHTWKSFSLLKSLDDVKDGTFDAAKATRGFSPDPTLGFIFTGQGAQWHGMGKELLGCSVFRESIQRSQNILELLGWRSSITDLLNNGAYEKKVNEAQFSQVLTTSVQIALVELFRWLEVAPSAVVGHSSGEIAAAYCAGLINHDSAIKISFYRGLLSSLIERDTCDRHSMAALGLSAEDARAEINEFEKQEGLPKGSLTISCINSPQSVTVSGRETHLLDLVECISEKEIFARKLKVGVGYHSPQMHRIASDYANLLTKLKPGRASNTLMVSSVTSIPVDSETVCKADYWVQNMVCPVDFLGAVSFCCQTKQAKDIKSLDQSHLNRISVDAWLEIGPHSALQGPLKQILKKVQGKGQICYTSALTRNQSALESVLKAVGYLYCQNVDIALGKATSLTLPSTQLRAIPHIVPPYPFNHSILYWEESQSNVDFRLRPHGNHDLVGTRIGDLGQTEAQWKFIITQEDMPWVKDHKVQGAVVYPAAGTIAMALEAAKQLITTRTPIAFEIHDIHFPAPVQIPADAKGVELRLYMSAPKQAGRPGDVTYSFRIILQGAEHNETQVCFGSIQADFRKAISDVDGGKEDRAILKSLQDDFQNAMISCIHAIDASEMYEWMKNSGGLDYGPSFQTMHDVAYDSQGHAIATTLSLPTDVASAMSSSYIVHPSRLDGLFQLGFSAMNGSGSINGMVPTRIGKLWIPLSGFGHADSSAEKAYSKVTSSSERGAEFSVAVFDEKTLQVKIKIEGLELTTVSSNSKSRPTIDEAPYWCSHIEWKPDLDTMEDDEIRRFCEESQSPQIYLTEETALKRLALSYTTLALQAMQSQNDEIVPAMGKYAAWLAQHIDINSRVDALELDALLSSIPSSQASETVTTIGQSLHQILIGEVYPSEFIFQNKKREVELSHHFLTQSSAALDSLKAYIDCLAHKRPDLRYCHVGAGTSSAGIVAMDVLANSDIGSRFKEFTFTAPGADALEGVRELYSENRRVSFRTLEAETDVSAQGFEPATYDVIVADPSSYAPKALEKVLGNIRKLLKPGGKLIIAHMEESNEILPGFVMGLLPEWRSSAQDADRIEHVVINSILRNTGFPSAAIEFQDRAGDHNSWRVSIHSVPEETESPIKARAPTLVLDTSSTYQQAIAANLSTHFGAEVGIKTFSLLEAASRSEDERQDYILLRELERPFLRDIGEEEFDALKALLQNAHSILWAKKAHESADYNISDGLLRVSHHENSSTMVTSLALETPNDRAPKALADQIYTVFCEMQKHAIGEQEPEYSEKNGRLCINRITRAKKLDEHLFKRTEQPLLHQAIDDQKMQLSIRTPGVLDSLEFVQDEKSQQPLAADEVEVSVRAIGVNFKDVLALLGRVSIELLGSEYAGIVTAVGGAVTGVQVGDRVATGRLDAFRTYARSPVNDIRIIPEGVSFAEAAAIPTAFRTAYYCLYDMARLQEGESILIHRASGATGQAAIQLAQLVGAEVFATVGSASKKQLLMDRYGLPEDHILYSRDTSFADGIRRLTNGRGVDVVLNSLTGKLLEASWEIIASMGRFIEIGLSDAFARSSLPMFPFAKGVTFSSFNLSLFKSDPFHDRLWYAVWDLLKEGKIKPAWPLQTFPVEKMEDAFRLLHGGNSSGKIVIELDRSSIVPMVAPRSSHLYFDTNATYVITGGLGGLGQSIARWLCRKGAKNLILISRSGLNNNAKAQELVDELTSSGVRVECPAVDITNLPALQEALSRYTQTMPPIKGCFQSAMVLRDSTLNRMSVADWHHATAPKVHGSWNMHLALPSGMDFFVLLSSVVGVGGNGGQSNYAAGNTFEDALARWRVARGEKAISIDLGLVLGEGVVAENDKLMQHFLRRDVVRPNSLEEIFALFEYYCDPGRSVLREDEAQIVTGLALPADILAKGRDMPIEFSPPMFSIMRQVPSLSNPDALAVNGGGSNAQSFKSLFTVAADASEGAAIASAALRTKMSRLLGLKEEEIELTRPLSQYGIDSLVALEIKNWIGKEMGAELAIFEISGEGSLEGIGRGVGRKSRFRPEAWKD</sequence>
<dbReference type="InterPro" id="IPR057326">
    <property type="entry name" value="KR_dom"/>
</dbReference>
<dbReference type="GO" id="GO:0031177">
    <property type="term" value="F:phosphopantetheine binding"/>
    <property type="evidence" value="ECO:0007669"/>
    <property type="project" value="InterPro"/>
</dbReference>
<dbReference type="InterPro" id="IPR042104">
    <property type="entry name" value="PKS_dehydratase_sf"/>
</dbReference>
<dbReference type="SMART" id="SM00826">
    <property type="entry name" value="PKS_DH"/>
    <property type="match status" value="1"/>
</dbReference>
<evidence type="ECO:0000259" key="11">
    <source>
        <dbReference type="PROSITE" id="PS52019"/>
    </source>
</evidence>
<dbReference type="InterPro" id="IPR036291">
    <property type="entry name" value="NAD(P)-bd_dom_sf"/>
</dbReference>
<evidence type="ECO:0000313" key="13">
    <source>
        <dbReference type="Proteomes" id="UP000800035"/>
    </source>
</evidence>
<feature type="active site" description="Proton donor; for dehydratase activity" evidence="7">
    <location>
        <position position="1222"/>
    </location>
</feature>
<dbReference type="InterPro" id="IPR014030">
    <property type="entry name" value="Ketoacyl_synth_N"/>
</dbReference>
<evidence type="ECO:0000259" key="9">
    <source>
        <dbReference type="PROSITE" id="PS50075"/>
    </source>
</evidence>
<dbReference type="SMART" id="SM00825">
    <property type="entry name" value="PKS_KS"/>
    <property type="match status" value="1"/>
</dbReference>
<dbReference type="InterPro" id="IPR014043">
    <property type="entry name" value="Acyl_transferase_dom"/>
</dbReference>
<dbReference type="Pfam" id="PF08659">
    <property type="entry name" value="KR"/>
    <property type="match status" value="1"/>
</dbReference>
<dbReference type="InterPro" id="IPR011032">
    <property type="entry name" value="GroES-like_sf"/>
</dbReference>
<evidence type="ECO:0000313" key="12">
    <source>
        <dbReference type="EMBL" id="KAF1951254.1"/>
    </source>
</evidence>
<feature type="domain" description="PKS/mFAS DH" evidence="11">
    <location>
        <begin position="995"/>
        <end position="1310"/>
    </location>
</feature>
<evidence type="ECO:0000256" key="6">
    <source>
        <dbReference type="ARBA" id="ARBA00023315"/>
    </source>
</evidence>
<dbReference type="PANTHER" id="PTHR43775:SF29">
    <property type="entry name" value="ASPERFURANONE POLYKETIDE SYNTHASE AFOG-RELATED"/>
    <property type="match status" value="1"/>
</dbReference>
<dbReference type="EMBL" id="ML977019">
    <property type="protein sequence ID" value="KAF1951254.1"/>
    <property type="molecule type" value="Genomic_DNA"/>
</dbReference>
<dbReference type="InterPro" id="IPR001227">
    <property type="entry name" value="Ac_transferase_dom_sf"/>
</dbReference>
<dbReference type="InterPro" id="IPR016039">
    <property type="entry name" value="Thiolase-like"/>
</dbReference>
<dbReference type="Pfam" id="PF13602">
    <property type="entry name" value="ADH_zinc_N_2"/>
    <property type="match status" value="1"/>
</dbReference>
<dbReference type="GO" id="GO:0044550">
    <property type="term" value="P:secondary metabolite biosynthetic process"/>
    <property type="evidence" value="ECO:0007669"/>
    <property type="project" value="TreeGrafter"/>
</dbReference>
<dbReference type="CDD" id="cd05274">
    <property type="entry name" value="KR_FAS_SDR_x"/>
    <property type="match status" value="1"/>
</dbReference>
<dbReference type="SUPFAM" id="SSF53335">
    <property type="entry name" value="S-adenosyl-L-methionine-dependent methyltransferases"/>
    <property type="match status" value="1"/>
</dbReference>
<dbReference type="OrthoDB" id="329835at2759"/>
<dbReference type="SUPFAM" id="SSF55048">
    <property type="entry name" value="Probable ACP-binding domain of malonyl-CoA ACP transacylase"/>
    <property type="match status" value="1"/>
</dbReference>
<dbReference type="Gene3D" id="3.40.47.10">
    <property type="match status" value="1"/>
</dbReference>
<dbReference type="InterPro" id="IPR029063">
    <property type="entry name" value="SAM-dependent_MTases_sf"/>
</dbReference>
<keyword evidence="4" id="KW-0560">Oxidoreductase</keyword>
<dbReference type="SMART" id="SM00822">
    <property type="entry name" value="PKS_KR"/>
    <property type="match status" value="1"/>
</dbReference>
<dbReference type="GO" id="GO:0016491">
    <property type="term" value="F:oxidoreductase activity"/>
    <property type="evidence" value="ECO:0007669"/>
    <property type="project" value="UniProtKB-KW"/>
</dbReference>
<evidence type="ECO:0000259" key="10">
    <source>
        <dbReference type="PROSITE" id="PS52004"/>
    </source>
</evidence>
<evidence type="ECO:0000256" key="7">
    <source>
        <dbReference type="PROSITE-ProRule" id="PRU01363"/>
    </source>
</evidence>
<dbReference type="InterPro" id="IPR018201">
    <property type="entry name" value="Ketoacyl_synth_AS"/>
</dbReference>
<feature type="active site" description="Proton acceptor; for dehydratase activity" evidence="7">
    <location>
        <position position="1027"/>
    </location>
</feature>
<dbReference type="Pfam" id="PF00109">
    <property type="entry name" value="ketoacyl-synt"/>
    <property type="match status" value="1"/>
</dbReference>
<dbReference type="Gene3D" id="1.10.1200.10">
    <property type="entry name" value="ACP-like"/>
    <property type="match status" value="1"/>
</dbReference>
<dbReference type="InterPro" id="IPR016036">
    <property type="entry name" value="Malonyl_transacylase_ACP-bd"/>
</dbReference>
<dbReference type="SMART" id="SM00827">
    <property type="entry name" value="PKS_AT"/>
    <property type="match status" value="1"/>
</dbReference>
<dbReference type="InterPro" id="IPR049900">
    <property type="entry name" value="PKS_mFAS_DH"/>
</dbReference>
<evidence type="ECO:0000256" key="1">
    <source>
        <dbReference type="ARBA" id="ARBA00022450"/>
    </source>
</evidence>
<feature type="region of interest" description="N-terminal hotdog fold" evidence="7">
    <location>
        <begin position="995"/>
        <end position="1128"/>
    </location>
</feature>
<dbReference type="Pfam" id="PF21089">
    <property type="entry name" value="PKS_DH_N"/>
    <property type="match status" value="1"/>
</dbReference>
<dbReference type="SUPFAM" id="SSF47336">
    <property type="entry name" value="ACP-like"/>
    <property type="match status" value="1"/>
</dbReference>
<dbReference type="GO" id="GO:0004315">
    <property type="term" value="F:3-oxoacyl-[acyl-carrier-protein] synthase activity"/>
    <property type="evidence" value="ECO:0007669"/>
    <property type="project" value="InterPro"/>
</dbReference>
<dbReference type="InterPro" id="IPR020807">
    <property type="entry name" value="PKS_DH"/>
</dbReference>
<reference evidence="12" key="1">
    <citation type="journal article" date="2020" name="Stud. Mycol.">
        <title>101 Dothideomycetes genomes: a test case for predicting lifestyles and emergence of pathogens.</title>
        <authorList>
            <person name="Haridas S."/>
            <person name="Albert R."/>
            <person name="Binder M."/>
            <person name="Bloem J."/>
            <person name="Labutti K."/>
            <person name="Salamov A."/>
            <person name="Andreopoulos B."/>
            <person name="Baker S."/>
            <person name="Barry K."/>
            <person name="Bills G."/>
            <person name="Bluhm B."/>
            <person name="Cannon C."/>
            <person name="Castanera R."/>
            <person name="Culley D."/>
            <person name="Daum C."/>
            <person name="Ezra D."/>
            <person name="Gonzalez J."/>
            <person name="Henrissat B."/>
            <person name="Kuo A."/>
            <person name="Liang C."/>
            <person name="Lipzen A."/>
            <person name="Lutzoni F."/>
            <person name="Magnuson J."/>
            <person name="Mondo S."/>
            <person name="Nolan M."/>
            <person name="Ohm R."/>
            <person name="Pangilinan J."/>
            <person name="Park H.-J."/>
            <person name="Ramirez L."/>
            <person name="Alfaro M."/>
            <person name="Sun H."/>
            <person name="Tritt A."/>
            <person name="Yoshinaga Y."/>
            <person name="Zwiers L.-H."/>
            <person name="Turgeon B."/>
            <person name="Goodwin S."/>
            <person name="Spatafora J."/>
            <person name="Crous P."/>
            <person name="Grigoriev I."/>
        </authorList>
    </citation>
    <scope>NUCLEOTIDE SEQUENCE</scope>
    <source>
        <strain evidence="12">CBS 675.92</strain>
    </source>
</reference>
<dbReference type="SMART" id="SM00829">
    <property type="entry name" value="PKS_ER"/>
    <property type="match status" value="1"/>
</dbReference>
<dbReference type="InterPro" id="IPR014031">
    <property type="entry name" value="Ketoacyl_synth_C"/>
</dbReference>
<accession>A0A6A5TGK4</accession>
<dbReference type="SMART" id="SM00823">
    <property type="entry name" value="PKS_PP"/>
    <property type="match status" value="1"/>
</dbReference>
<dbReference type="CDD" id="cd05195">
    <property type="entry name" value="enoyl_red"/>
    <property type="match status" value="1"/>
</dbReference>
<feature type="region of interest" description="Disordered" evidence="8">
    <location>
        <begin position="455"/>
        <end position="480"/>
    </location>
</feature>
<dbReference type="Gene3D" id="3.90.180.10">
    <property type="entry name" value="Medium-chain alcohol dehydrogenases, catalytic domain"/>
    <property type="match status" value="1"/>
</dbReference>
<keyword evidence="13" id="KW-1185">Reference proteome</keyword>
<evidence type="ECO:0000256" key="3">
    <source>
        <dbReference type="ARBA" id="ARBA00022679"/>
    </source>
</evidence>
<evidence type="ECO:0000256" key="4">
    <source>
        <dbReference type="ARBA" id="ARBA00023002"/>
    </source>
</evidence>
<dbReference type="InterPro" id="IPR050091">
    <property type="entry name" value="PKS_NRPS_Biosynth_Enz"/>
</dbReference>
<keyword evidence="6" id="KW-0012">Acyltransferase</keyword>
<dbReference type="GO" id="GO:0004312">
    <property type="term" value="F:fatty acid synthase activity"/>
    <property type="evidence" value="ECO:0007669"/>
    <property type="project" value="TreeGrafter"/>
</dbReference>
<dbReference type="SUPFAM" id="SSF51735">
    <property type="entry name" value="NAD(P)-binding Rossmann-fold domains"/>
    <property type="match status" value="2"/>
</dbReference>
<keyword evidence="5" id="KW-0511">Multifunctional enzyme</keyword>
<feature type="domain" description="Ketosynthase family 3 (KS3)" evidence="10">
    <location>
        <begin position="20"/>
        <end position="448"/>
    </location>
</feature>
<evidence type="ECO:0000256" key="5">
    <source>
        <dbReference type="ARBA" id="ARBA00023268"/>
    </source>
</evidence>
<dbReference type="CDD" id="cd00833">
    <property type="entry name" value="PKS"/>
    <property type="match status" value="1"/>
</dbReference>
<dbReference type="Pfam" id="PF02801">
    <property type="entry name" value="Ketoacyl-synt_C"/>
    <property type="match status" value="1"/>
</dbReference>
<dbReference type="InterPro" id="IPR036736">
    <property type="entry name" value="ACP-like_sf"/>
</dbReference>
<feature type="region of interest" description="C-terminal hotdog fold" evidence="7">
    <location>
        <begin position="1157"/>
        <end position="1310"/>
    </location>
</feature>
<dbReference type="Proteomes" id="UP000800035">
    <property type="component" value="Unassembled WGS sequence"/>
</dbReference>